<dbReference type="Proteomes" id="UP001162156">
    <property type="component" value="Unassembled WGS sequence"/>
</dbReference>
<gene>
    <name evidence="4" type="ORF">NQ314_003342</name>
</gene>
<dbReference type="Gene3D" id="2.60.40.10">
    <property type="entry name" value="Immunoglobulins"/>
    <property type="match status" value="1"/>
</dbReference>
<proteinExistence type="predicted"/>
<reference evidence="4" key="1">
    <citation type="journal article" date="2023" name="Insect Mol. Biol.">
        <title>Genome sequencing provides insights into the evolution of gene families encoding plant cell wall-degrading enzymes in longhorned beetles.</title>
        <authorList>
            <person name="Shin N.R."/>
            <person name="Okamura Y."/>
            <person name="Kirsch R."/>
            <person name="Pauchet Y."/>
        </authorList>
    </citation>
    <scope>NUCLEOTIDE SEQUENCE</scope>
    <source>
        <strain evidence="4">RBIC_L_NR</strain>
    </source>
</reference>
<dbReference type="SUPFAM" id="SSF48726">
    <property type="entry name" value="Immunoglobulin"/>
    <property type="match status" value="1"/>
</dbReference>
<keyword evidence="5" id="KW-1185">Reference proteome</keyword>
<feature type="non-terminal residue" evidence="4">
    <location>
        <position position="108"/>
    </location>
</feature>
<protein>
    <recommendedName>
        <fullName evidence="3">Ig-like domain-containing protein</fullName>
    </recommendedName>
</protein>
<dbReference type="PANTHER" id="PTHR23278">
    <property type="entry name" value="SIDESTEP PROTEIN"/>
    <property type="match status" value="1"/>
</dbReference>
<evidence type="ECO:0000259" key="3">
    <source>
        <dbReference type="PROSITE" id="PS50835"/>
    </source>
</evidence>
<dbReference type="InterPro" id="IPR013162">
    <property type="entry name" value="CD80_C2-set"/>
</dbReference>
<evidence type="ECO:0000313" key="4">
    <source>
        <dbReference type="EMBL" id="KAJ8966725.1"/>
    </source>
</evidence>
<feature type="compositionally biased region" description="Polar residues" evidence="2">
    <location>
        <begin position="55"/>
        <end position="70"/>
    </location>
</feature>
<evidence type="ECO:0000256" key="2">
    <source>
        <dbReference type="SAM" id="MobiDB-lite"/>
    </source>
</evidence>
<accession>A0AAV8ZNH5</accession>
<dbReference type="Pfam" id="PF08205">
    <property type="entry name" value="C2-set_2"/>
    <property type="match status" value="1"/>
</dbReference>
<dbReference type="PROSITE" id="PS50835">
    <property type="entry name" value="IG_LIKE"/>
    <property type="match status" value="1"/>
</dbReference>
<evidence type="ECO:0000256" key="1">
    <source>
        <dbReference type="ARBA" id="ARBA00023157"/>
    </source>
</evidence>
<organism evidence="4 5">
    <name type="scientific">Rhamnusium bicolor</name>
    <dbReference type="NCBI Taxonomy" id="1586634"/>
    <lineage>
        <taxon>Eukaryota</taxon>
        <taxon>Metazoa</taxon>
        <taxon>Ecdysozoa</taxon>
        <taxon>Arthropoda</taxon>
        <taxon>Hexapoda</taxon>
        <taxon>Insecta</taxon>
        <taxon>Pterygota</taxon>
        <taxon>Neoptera</taxon>
        <taxon>Endopterygota</taxon>
        <taxon>Coleoptera</taxon>
        <taxon>Polyphaga</taxon>
        <taxon>Cucujiformia</taxon>
        <taxon>Chrysomeloidea</taxon>
        <taxon>Cerambycidae</taxon>
        <taxon>Lepturinae</taxon>
        <taxon>Rhagiini</taxon>
        <taxon>Rhamnusium</taxon>
    </lineage>
</organism>
<feature type="domain" description="Ig-like" evidence="3">
    <location>
        <begin position="8"/>
        <end position="106"/>
    </location>
</feature>
<dbReference type="InterPro" id="IPR036179">
    <property type="entry name" value="Ig-like_dom_sf"/>
</dbReference>
<dbReference type="PANTHER" id="PTHR23278:SF19">
    <property type="entry name" value="OBSCURIN"/>
    <property type="match status" value="1"/>
</dbReference>
<sequence length="108" mass="11994">MLYLAVRPLTVEILSSNNPFSADRKYEIPCQTFGSRPPAKITWIMDGKDLKPPKYNTSQSDTEDGNSTTSILSFVPTRQDNGRSLTCRASNHLVQSGVEEATVKLNVF</sequence>
<dbReference type="EMBL" id="JANEYF010000949">
    <property type="protein sequence ID" value="KAJ8966725.1"/>
    <property type="molecule type" value="Genomic_DNA"/>
</dbReference>
<dbReference type="InterPro" id="IPR013783">
    <property type="entry name" value="Ig-like_fold"/>
</dbReference>
<dbReference type="AlphaFoldDB" id="A0AAV8ZNH5"/>
<comment type="caution">
    <text evidence="4">The sequence shown here is derived from an EMBL/GenBank/DDBJ whole genome shotgun (WGS) entry which is preliminary data.</text>
</comment>
<feature type="region of interest" description="Disordered" evidence="2">
    <location>
        <begin position="46"/>
        <end position="70"/>
    </location>
</feature>
<name>A0AAV8ZNH5_9CUCU</name>
<keyword evidence="1" id="KW-1015">Disulfide bond</keyword>
<dbReference type="InterPro" id="IPR007110">
    <property type="entry name" value="Ig-like_dom"/>
</dbReference>
<evidence type="ECO:0000313" key="5">
    <source>
        <dbReference type="Proteomes" id="UP001162156"/>
    </source>
</evidence>